<reference evidence="3 4" key="1">
    <citation type="submission" date="2011-06" db="EMBL/GenBank/DDBJ databases">
        <title>The draft genome of Thiorhodococcus drewsii AZ1.</title>
        <authorList>
            <consortium name="US DOE Joint Genome Institute (JGI-PGF)"/>
            <person name="Lucas S."/>
            <person name="Han J."/>
            <person name="Lapidus A."/>
            <person name="Cheng J.-F."/>
            <person name="Goodwin L."/>
            <person name="Pitluck S."/>
            <person name="Peters L."/>
            <person name="Land M.L."/>
            <person name="Hauser L."/>
            <person name="Vogl K."/>
            <person name="Liu Z."/>
            <person name="Imhoff J."/>
            <person name="Thiel V."/>
            <person name="Frigaard N.-U."/>
            <person name="Bryant D.A."/>
            <person name="Woyke T.J."/>
        </authorList>
    </citation>
    <scope>NUCLEOTIDE SEQUENCE [LARGE SCALE GENOMIC DNA]</scope>
    <source>
        <strain evidence="3 4">AZ1</strain>
    </source>
</reference>
<dbReference type="InterPro" id="IPR029052">
    <property type="entry name" value="Metallo-depent_PP-like"/>
</dbReference>
<dbReference type="GO" id="GO:0005737">
    <property type="term" value="C:cytoplasm"/>
    <property type="evidence" value="ECO:0007669"/>
    <property type="project" value="TreeGrafter"/>
</dbReference>
<dbReference type="STRING" id="765913.ThidrDRAFT_2611"/>
<evidence type="ECO:0000256" key="1">
    <source>
        <dbReference type="SAM" id="MobiDB-lite"/>
    </source>
</evidence>
<keyword evidence="4" id="KW-1185">Reference proteome</keyword>
<sequence>MLGFFRKRRDPTPPTIPPSTPPGTRIYAVGDIHGRYDLLLALQEKILADATEQANVHKIAIYLGDYIDRGPDSRKVVEHLHSNPLPDFTSIHLMGNHEQSMLRFIRTPEHHANWLQFGGLATLTSYGVGSSALGSDTELIQMARELEMQIPEPERVFLERLETYRVFGDYLFVHAGIRPGRPLESQEVEDLFWIREDFLRHTKPYSHVVVHGHHVTEEPVVRDNRIGIDTGAFATGCLTCLVLDGEARRFIDTREPETID</sequence>
<gene>
    <name evidence="3" type="ORF">ThidrDRAFT_2611</name>
</gene>
<dbReference type="Pfam" id="PF00149">
    <property type="entry name" value="Metallophos"/>
    <property type="match status" value="1"/>
</dbReference>
<dbReference type="InterPro" id="IPR050126">
    <property type="entry name" value="Ap4A_hydrolase"/>
</dbReference>
<dbReference type="RefSeq" id="WP_007041324.1">
    <property type="nucleotide sequence ID" value="NZ_AFWT01000017.1"/>
</dbReference>
<dbReference type="AlphaFoldDB" id="G2E2U8"/>
<dbReference type="GO" id="GO:0016791">
    <property type="term" value="F:phosphatase activity"/>
    <property type="evidence" value="ECO:0007669"/>
    <property type="project" value="TreeGrafter"/>
</dbReference>
<feature type="compositionally biased region" description="Pro residues" evidence="1">
    <location>
        <begin position="12"/>
        <end position="21"/>
    </location>
</feature>
<protein>
    <submittedName>
        <fullName evidence="3">Metallophosphoesterase</fullName>
    </submittedName>
</protein>
<dbReference type="GO" id="GO:0008803">
    <property type="term" value="F:bis(5'-nucleosyl)-tetraphosphatase (symmetrical) activity"/>
    <property type="evidence" value="ECO:0007669"/>
    <property type="project" value="TreeGrafter"/>
</dbReference>
<dbReference type="PANTHER" id="PTHR42850">
    <property type="entry name" value="METALLOPHOSPHOESTERASE"/>
    <property type="match status" value="1"/>
</dbReference>
<dbReference type="EMBL" id="AFWT01000017">
    <property type="protein sequence ID" value="EGV30652.1"/>
    <property type="molecule type" value="Genomic_DNA"/>
</dbReference>
<dbReference type="Proteomes" id="UP000004200">
    <property type="component" value="Unassembled WGS sequence"/>
</dbReference>
<dbReference type="Gene3D" id="3.60.21.10">
    <property type="match status" value="1"/>
</dbReference>
<dbReference type="GO" id="GO:0110154">
    <property type="term" value="P:RNA decapping"/>
    <property type="evidence" value="ECO:0007669"/>
    <property type="project" value="TreeGrafter"/>
</dbReference>
<comment type="caution">
    <text evidence="3">The sequence shown here is derived from an EMBL/GenBank/DDBJ whole genome shotgun (WGS) entry which is preliminary data.</text>
</comment>
<accession>G2E2U8</accession>
<dbReference type="CDD" id="cd00144">
    <property type="entry name" value="MPP_PPP_family"/>
    <property type="match status" value="1"/>
</dbReference>
<dbReference type="SUPFAM" id="SSF56300">
    <property type="entry name" value="Metallo-dependent phosphatases"/>
    <property type="match status" value="1"/>
</dbReference>
<evidence type="ECO:0000259" key="2">
    <source>
        <dbReference type="Pfam" id="PF00149"/>
    </source>
</evidence>
<dbReference type="PANTHER" id="PTHR42850:SF4">
    <property type="entry name" value="ZINC-DEPENDENT ENDOPOLYPHOSPHATASE"/>
    <property type="match status" value="1"/>
</dbReference>
<name>G2E2U8_9GAMM</name>
<proteinExistence type="predicted"/>
<feature type="region of interest" description="Disordered" evidence="1">
    <location>
        <begin position="1"/>
        <end position="24"/>
    </location>
</feature>
<evidence type="ECO:0000313" key="3">
    <source>
        <dbReference type="EMBL" id="EGV30652.1"/>
    </source>
</evidence>
<organism evidence="3 4">
    <name type="scientific">Thiorhodococcus drewsii AZ1</name>
    <dbReference type="NCBI Taxonomy" id="765913"/>
    <lineage>
        <taxon>Bacteria</taxon>
        <taxon>Pseudomonadati</taxon>
        <taxon>Pseudomonadota</taxon>
        <taxon>Gammaproteobacteria</taxon>
        <taxon>Chromatiales</taxon>
        <taxon>Chromatiaceae</taxon>
        <taxon>Thiorhodococcus</taxon>
    </lineage>
</organism>
<feature type="domain" description="Calcineurin-like phosphoesterase" evidence="2">
    <location>
        <begin position="25"/>
        <end position="215"/>
    </location>
</feature>
<dbReference type="OrthoDB" id="9807890at2"/>
<dbReference type="InterPro" id="IPR004843">
    <property type="entry name" value="Calcineurin-like_PHP"/>
</dbReference>
<evidence type="ECO:0000313" key="4">
    <source>
        <dbReference type="Proteomes" id="UP000004200"/>
    </source>
</evidence>
<dbReference type="eggNOG" id="COG0639">
    <property type="taxonomic scope" value="Bacteria"/>
</dbReference>